<dbReference type="InterPro" id="IPR009057">
    <property type="entry name" value="Homeodomain-like_sf"/>
</dbReference>
<dbReference type="Pfam" id="PF00440">
    <property type="entry name" value="TetR_N"/>
    <property type="match status" value="1"/>
</dbReference>
<evidence type="ECO:0000313" key="7">
    <source>
        <dbReference type="Proteomes" id="UP000034410"/>
    </source>
</evidence>
<dbReference type="PANTHER" id="PTHR47506:SF7">
    <property type="entry name" value="TRANSCRIPTIONAL REGULATORY PROTEIN"/>
    <property type="match status" value="1"/>
</dbReference>
<evidence type="ECO:0000256" key="3">
    <source>
        <dbReference type="ARBA" id="ARBA00023163"/>
    </source>
</evidence>
<dbReference type="Gene3D" id="1.10.357.10">
    <property type="entry name" value="Tetracycline Repressor, domain 2"/>
    <property type="match status" value="1"/>
</dbReference>
<reference evidence="6 7" key="1">
    <citation type="journal article" date="2015" name="Genome Announc.">
        <title>Complete Genome Sequence of Sedimenticola thiotaurini Strain SIP-G1, a Polyphosphate- and Polyhydroxyalkanoate-Accumulating Sulfur-Oxidizing Gammaproteobacterium Isolated from Salt Marsh Sediments.</title>
        <authorList>
            <person name="Flood B.E."/>
            <person name="Jones D.S."/>
            <person name="Bailey J.V."/>
        </authorList>
    </citation>
    <scope>NUCLEOTIDE SEQUENCE [LARGE SCALE GENOMIC DNA]</scope>
    <source>
        <strain evidence="6 7">SIP-G1</strain>
    </source>
</reference>
<evidence type="ECO:0000256" key="4">
    <source>
        <dbReference type="PROSITE-ProRule" id="PRU00335"/>
    </source>
</evidence>
<feature type="domain" description="HTH tetR-type" evidence="5">
    <location>
        <begin position="6"/>
        <end position="66"/>
    </location>
</feature>
<protein>
    <recommendedName>
        <fullName evidence="5">HTH tetR-type domain-containing protein</fullName>
    </recommendedName>
</protein>
<dbReference type="KEGG" id="seds:AAY24_00165"/>
<dbReference type="InterPro" id="IPR001647">
    <property type="entry name" value="HTH_TetR"/>
</dbReference>
<accession>A0A0F7JTQ9</accession>
<keyword evidence="2 4" id="KW-0238">DNA-binding</keyword>
<dbReference type="SUPFAM" id="SSF46689">
    <property type="entry name" value="Homeodomain-like"/>
    <property type="match status" value="1"/>
</dbReference>
<evidence type="ECO:0000313" key="6">
    <source>
        <dbReference type="EMBL" id="AKH19022.1"/>
    </source>
</evidence>
<dbReference type="OrthoDB" id="4541465at2"/>
<dbReference type="SUPFAM" id="SSF48498">
    <property type="entry name" value="Tetracyclin repressor-like, C-terminal domain"/>
    <property type="match status" value="1"/>
</dbReference>
<keyword evidence="7" id="KW-1185">Reference proteome</keyword>
<dbReference type="AlphaFoldDB" id="A0A0F7JTQ9"/>
<keyword evidence="1" id="KW-0805">Transcription regulation</keyword>
<dbReference type="EMBL" id="CP011412">
    <property type="protein sequence ID" value="AKH19022.1"/>
    <property type="molecule type" value="Genomic_DNA"/>
</dbReference>
<keyword evidence="3" id="KW-0804">Transcription</keyword>
<dbReference type="Proteomes" id="UP000034410">
    <property type="component" value="Chromosome"/>
</dbReference>
<organism evidence="6 7">
    <name type="scientific">Sedimenticola thiotaurini</name>
    <dbReference type="NCBI Taxonomy" id="1543721"/>
    <lineage>
        <taxon>Bacteria</taxon>
        <taxon>Pseudomonadati</taxon>
        <taxon>Pseudomonadota</taxon>
        <taxon>Gammaproteobacteria</taxon>
        <taxon>Chromatiales</taxon>
        <taxon>Sedimenticolaceae</taxon>
        <taxon>Sedimenticola</taxon>
    </lineage>
</organism>
<evidence type="ECO:0000256" key="2">
    <source>
        <dbReference type="ARBA" id="ARBA00023125"/>
    </source>
</evidence>
<evidence type="ECO:0000259" key="5">
    <source>
        <dbReference type="PROSITE" id="PS50977"/>
    </source>
</evidence>
<dbReference type="RefSeq" id="WP_046857960.1">
    <property type="nucleotide sequence ID" value="NZ_CP011412.1"/>
</dbReference>
<gene>
    <name evidence="6" type="ORF">AAY24_00165</name>
</gene>
<proteinExistence type="predicted"/>
<name>A0A0F7JTQ9_9GAMM</name>
<dbReference type="PROSITE" id="PS50977">
    <property type="entry name" value="HTH_TETR_2"/>
    <property type="match status" value="1"/>
</dbReference>
<sequence>MQERSKKRRERLVRRAAQRIHRHGYTRTTLAEVAKSARMPPGGIYYYFKTKDALVHAIVDLRMQELEKLVGSWAGLPGPKEKLIALINVWRDDSEVDARYGCPLGSLCSELAKGGGKAAEAAARPLERIRQWSEQQFRQCGHGDAAGLAEHLVMALQGASLVANAFRDPDALLRETARLKQWIESL</sequence>
<dbReference type="GO" id="GO:0003677">
    <property type="term" value="F:DNA binding"/>
    <property type="evidence" value="ECO:0007669"/>
    <property type="project" value="UniProtKB-UniRule"/>
</dbReference>
<feature type="DNA-binding region" description="H-T-H motif" evidence="4">
    <location>
        <begin position="29"/>
        <end position="48"/>
    </location>
</feature>
<dbReference type="InterPro" id="IPR054156">
    <property type="entry name" value="YxaF_TetR_C"/>
</dbReference>
<dbReference type="PANTHER" id="PTHR47506">
    <property type="entry name" value="TRANSCRIPTIONAL REGULATORY PROTEIN"/>
    <property type="match status" value="1"/>
</dbReference>
<dbReference type="Pfam" id="PF21993">
    <property type="entry name" value="TetR_C_13_2"/>
    <property type="match status" value="1"/>
</dbReference>
<evidence type="ECO:0000256" key="1">
    <source>
        <dbReference type="ARBA" id="ARBA00023015"/>
    </source>
</evidence>
<dbReference type="InterPro" id="IPR036271">
    <property type="entry name" value="Tet_transcr_reg_TetR-rel_C_sf"/>
</dbReference>